<sequence length="293" mass="32985">MPLLRHGDLEAGLAPACGGAFTHLRWKGQELLRPLAGEPGALPEGPRHSAGYVLAPYSNRIAEAAFPWQGETLRLRRNFGDHPHSLHGFAWQRPWACRDAGQQHATLVLSHSGDADWPWRCLIYQEVRLGPGTLSLSLGLVNRDTRAMPAGLGWHPYFHRTPEVRLGFAAEALWLNDDRQLPRRRVPPPEAWDFRRARRLGWPGLDHCYAGWSRRALIHWPEYRLRLHLAASEGLDHLVLFTPEGRDFFALEPVSHANAALNHDAPRAQGVRVLVPGESLTCHLQLTLEEDHG</sequence>
<dbReference type="Pfam" id="PF01263">
    <property type="entry name" value="Aldose_epim"/>
    <property type="match status" value="1"/>
</dbReference>
<dbReference type="InterPro" id="IPR014718">
    <property type="entry name" value="GH-type_carb-bd"/>
</dbReference>
<gene>
    <name evidence="1" type="ORF">ACFQH5_00615</name>
</gene>
<dbReference type="CDD" id="cd09021">
    <property type="entry name" value="Aldose_epim_Ec_YphB"/>
    <property type="match status" value="1"/>
</dbReference>
<dbReference type="Gene3D" id="2.70.98.10">
    <property type="match status" value="1"/>
</dbReference>
<reference evidence="2" key="1">
    <citation type="journal article" date="2019" name="Int. J. Syst. Evol. Microbiol.">
        <title>The Global Catalogue of Microorganisms (GCM) 10K type strain sequencing project: providing services to taxonomists for standard genome sequencing and annotation.</title>
        <authorList>
            <consortium name="The Broad Institute Genomics Platform"/>
            <consortium name="The Broad Institute Genome Sequencing Center for Infectious Disease"/>
            <person name="Wu L."/>
            <person name="Ma J."/>
        </authorList>
    </citation>
    <scope>NUCLEOTIDE SEQUENCE [LARGE SCALE GENOMIC DNA]</scope>
    <source>
        <strain evidence="2">CGMCC 1.13666</strain>
    </source>
</reference>
<keyword evidence="2" id="KW-1185">Reference proteome</keyword>
<dbReference type="InterPro" id="IPR011013">
    <property type="entry name" value="Gal_mutarotase_sf_dom"/>
</dbReference>
<comment type="caution">
    <text evidence="1">The sequence shown here is derived from an EMBL/GenBank/DDBJ whole genome shotgun (WGS) entry which is preliminary data.</text>
</comment>
<dbReference type="SUPFAM" id="SSF74650">
    <property type="entry name" value="Galactose mutarotase-like"/>
    <property type="match status" value="1"/>
</dbReference>
<accession>A0ABW2ETC1</accession>
<dbReference type="Proteomes" id="UP001596411">
    <property type="component" value="Unassembled WGS sequence"/>
</dbReference>
<name>A0ABW2ETC1_9GAMM</name>
<dbReference type="RefSeq" id="WP_346063068.1">
    <property type="nucleotide sequence ID" value="NZ_BAAADR010000014.1"/>
</dbReference>
<evidence type="ECO:0000313" key="2">
    <source>
        <dbReference type="Proteomes" id="UP001596411"/>
    </source>
</evidence>
<protein>
    <submittedName>
        <fullName evidence="1">Aldose 1-epimerase</fullName>
    </submittedName>
</protein>
<evidence type="ECO:0000313" key="1">
    <source>
        <dbReference type="EMBL" id="MFC7088051.1"/>
    </source>
</evidence>
<dbReference type="EMBL" id="JBHSZP010000001">
    <property type="protein sequence ID" value="MFC7088051.1"/>
    <property type="molecule type" value="Genomic_DNA"/>
</dbReference>
<proteinExistence type="predicted"/>
<dbReference type="InterPro" id="IPR008183">
    <property type="entry name" value="Aldose_1/G6P_1-epimerase"/>
</dbReference>
<organism evidence="1 2">
    <name type="scientific">Halomonas salifodinae</name>
    <dbReference type="NCBI Taxonomy" id="438745"/>
    <lineage>
        <taxon>Bacteria</taxon>
        <taxon>Pseudomonadati</taxon>
        <taxon>Pseudomonadota</taxon>
        <taxon>Gammaproteobacteria</taxon>
        <taxon>Oceanospirillales</taxon>
        <taxon>Halomonadaceae</taxon>
        <taxon>Halomonas</taxon>
    </lineage>
</organism>